<evidence type="ECO:0000313" key="2">
    <source>
        <dbReference type="Proteomes" id="UP000295444"/>
    </source>
</evidence>
<proteinExistence type="predicted"/>
<dbReference type="Proteomes" id="UP000295444">
    <property type="component" value="Unassembled WGS sequence"/>
</dbReference>
<keyword evidence="2" id="KW-1185">Reference proteome</keyword>
<comment type="caution">
    <text evidence="1">The sequence shown here is derived from an EMBL/GenBank/DDBJ whole genome shotgun (WGS) entry which is preliminary data.</text>
</comment>
<evidence type="ECO:0000313" key="1">
    <source>
        <dbReference type="EMBL" id="TDP95205.1"/>
    </source>
</evidence>
<reference evidence="1 2" key="1">
    <citation type="submission" date="2019-03" db="EMBL/GenBank/DDBJ databases">
        <title>Genomic Encyclopedia of Type Strains, Phase IV (KMG-IV): sequencing the most valuable type-strain genomes for metagenomic binning, comparative biology and taxonomic classification.</title>
        <authorList>
            <person name="Goeker M."/>
        </authorList>
    </citation>
    <scope>NUCLEOTIDE SEQUENCE [LARGE SCALE GENOMIC DNA]</scope>
    <source>
        <strain evidence="1 2">DSM 45361</strain>
    </source>
</reference>
<sequence>MNATVISYRDRAVLRAVAAGRCAVSPTSTTACLCLTVDGVGCCDQFTGLRLVAAGLIACAPGSVTLTETGRALLAA</sequence>
<name>A0A4R6S8M9_LABRH</name>
<dbReference type="EMBL" id="SNXZ01000005">
    <property type="protein sequence ID" value="TDP95205.1"/>
    <property type="molecule type" value="Genomic_DNA"/>
</dbReference>
<dbReference type="AlphaFoldDB" id="A0A4R6S8M9"/>
<protein>
    <submittedName>
        <fullName evidence="1">Uncharacterized protein</fullName>
    </submittedName>
</protein>
<organism evidence="1 2">
    <name type="scientific">Labedaea rhizosphaerae</name>
    <dbReference type="NCBI Taxonomy" id="598644"/>
    <lineage>
        <taxon>Bacteria</taxon>
        <taxon>Bacillati</taxon>
        <taxon>Actinomycetota</taxon>
        <taxon>Actinomycetes</taxon>
        <taxon>Pseudonocardiales</taxon>
        <taxon>Pseudonocardiaceae</taxon>
        <taxon>Labedaea</taxon>
    </lineage>
</organism>
<dbReference type="RefSeq" id="WP_133852570.1">
    <property type="nucleotide sequence ID" value="NZ_SNXZ01000005.1"/>
</dbReference>
<gene>
    <name evidence="1" type="ORF">EV186_105437</name>
</gene>
<dbReference type="OrthoDB" id="3700530at2"/>
<accession>A0A4R6S8M9</accession>